<reference evidence="2 3" key="1">
    <citation type="journal article" date="2018" name="Front. Microbiol.">
        <title>Genome-Wide Analysis of Corynespora cassiicola Leaf Fall Disease Putative Effectors.</title>
        <authorList>
            <person name="Lopez D."/>
            <person name="Ribeiro S."/>
            <person name="Label P."/>
            <person name="Fumanal B."/>
            <person name="Venisse J.S."/>
            <person name="Kohler A."/>
            <person name="de Oliveira R.R."/>
            <person name="Labutti K."/>
            <person name="Lipzen A."/>
            <person name="Lail K."/>
            <person name="Bauer D."/>
            <person name="Ohm R.A."/>
            <person name="Barry K.W."/>
            <person name="Spatafora J."/>
            <person name="Grigoriev I.V."/>
            <person name="Martin F.M."/>
            <person name="Pujade-Renaud V."/>
        </authorList>
    </citation>
    <scope>NUCLEOTIDE SEQUENCE [LARGE SCALE GENOMIC DNA]</scope>
    <source>
        <strain evidence="2 3">Philippines</strain>
    </source>
</reference>
<feature type="compositionally biased region" description="Basic residues" evidence="1">
    <location>
        <begin position="1"/>
        <end position="11"/>
    </location>
</feature>
<feature type="compositionally biased region" description="Low complexity" evidence="1">
    <location>
        <begin position="68"/>
        <end position="77"/>
    </location>
</feature>
<name>A0A2T2N7F5_CORCC</name>
<accession>A0A2T2N7F5</accession>
<keyword evidence="3" id="KW-1185">Reference proteome</keyword>
<dbReference type="Pfam" id="PF13563">
    <property type="entry name" value="2_5_RNA_ligase2"/>
    <property type="match status" value="1"/>
</dbReference>
<feature type="region of interest" description="Disordered" evidence="1">
    <location>
        <begin position="304"/>
        <end position="345"/>
    </location>
</feature>
<dbReference type="Gene3D" id="3.90.1140.10">
    <property type="entry name" value="Cyclic phosphodiesterase"/>
    <property type="match status" value="1"/>
</dbReference>
<feature type="compositionally biased region" description="Polar residues" evidence="1">
    <location>
        <begin position="78"/>
        <end position="99"/>
    </location>
</feature>
<gene>
    <name evidence="2" type="ORF">BS50DRAFT_578773</name>
</gene>
<feature type="region of interest" description="Disordered" evidence="1">
    <location>
        <begin position="1"/>
        <end position="121"/>
    </location>
</feature>
<evidence type="ECO:0000256" key="1">
    <source>
        <dbReference type="SAM" id="MobiDB-lite"/>
    </source>
</evidence>
<dbReference type="AlphaFoldDB" id="A0A2T2N7F5"/>
<organism evidence="2 3">
    <name type="scientific">Corynespora cassiicola Philippines</name>
    <dbReference type="NCBI Taxonomy" id="1448308"/>
    <lineage>
        <taxon>Eukaryota</taxon>
        <taxon>Fungi</taxon>
        <taxon>Dikarya</taxon>
        <taxon>Ascomycota</taxon>
        <taxon>Pezizomycotina</taxon>
        <taxon>Dothideomycetes</taxon>
        <taxon>Pleosporomycetidae</taxon>
        <taxon>Pleosporales</taxon>
        <taxon>Corynesporascaceae</taxon>
        <taxon>Corynespora</taxon>
    </lineage>
</organism>
<dbReference type="SUPFAM" id="SSF55144">
    <property type="entry name" value="LigT-like"/>
    <property type="match status" value="1"/>
</dbReference>
<evidence type="ECO:0000313" key="2">
    <source>
        <dbReference type="EMBL" id="PSN60958.1"/>
    </source>
</evidence>
<sequence length="371" mass="41282">MRRAAFTHSTRHFTAPSAHNKSSPTTTSALLSAQVDGAKPRQTLSKMRSGPDLSAQDGLRPQRPNARSRSVSSHSISEVQDASASEQEVPSGRISNHDSVQGPHHGQLPQSNHRPNTEQEEEHVYVLTLKTTDSIALPMNDMRKRYFPKHLNKTPAHLTLFHALPHSQLSAMEADLGIVATCTKPFYISTGRPFRMRRGVGVCLGDGTKTFLAVREDLRTQWLGWLSEQDSGAWQPHWTVMNKVDEEKKVSQAFNTIRRDLFENIQGGWATGLDLWRYDRGDWEWTKEYSFIGNGKSAMGTPVQTPGSYQGEGYFDATPTNADAKDSGSNQASRGTETKGAGAWKRSGERVAGLFKSKSMLKMSLRKDNER</sequence>
<dbReference type="InterPro" id="IPR009097">
    <property type="entry name" value="Cyclic_Pdiesterase"/>
</dbReference>
<dbReference type="Proteomes" id="UP000240883">
    <property type="component" value="Unassembled WGS sequence"/>
</dbReference>
<feature type="compositionally biased region" description="Low complexity" evidence="1">
    <location>
        <begin position="22"/>
        <end position="33"/>
    </location>
</feature>
<proteinExistence type="predicted"/>
<protein>
    <recommendedName>
        <fullName evidence="4">LigT-like protein</fullName>
    </recommendedName>
</protein>
<evidence type="ECO:0000313" key="3">
    <source>
        <dbReference type="Proteomes" id="UP000240883"/>
    </source>
</evidence>
<dbReference type="OrthoDB" id="5364416at2759"/>
<dbReference type="EMBL" id="KZ678146">
    <property type="protein sequence ID" value="PSN60958.1"/>
    <property type="molecule type" value="Genomic_DNA"/>
</dbReference>
<evidence type="ECO:0008006" key="4">
    <source>
        <dbReference type="Google" id="ProtNLM"/>
    </source>
</evidence>
<dbReference type="STRING" id="1448308.A0A2T2N7F5"/>